<name>A0ABR0VX19_REHGL</name>
<feature type="compositionally biased region" description="Basic and acidic residues" evidence="1">
    <location>
        <begin position="104"/>
        <end position="117"/>
    </location>
</feature>
<proteinExistence type="predicted"/>
<keyword evidence="3" id="KW-1185">Reference proteome</keyword>
<evidence type="ECO:0008006" key="4">
    <source>
        <dbReference type="Google" id="ProtNLM"/>
    </source>
</evidence>
<dbReference type="PANTHER" id="PTHR47863">
    <property type="entry name" value="RING/FYVE/PHD ZINC FINGER SUPERFAMILY PROTEIN"/>
    <property type="match status" value="1"/>
</dbReference>
<reference evidence="2 3" key="1">
    <citation type="journal article" date="2021" name="Comput. Struct. Biotechnol. J.">
        <title>De novo genome assembly of the potent medicinal plant Rehmannia glutinosa using nanopore technology.</title>
        <authorList>
            <person name="Ma L."/>
            <person name="Dong C."/>
            <person name="Song C."/>
            <person name="Wang X."/>
            <person name="Zheng X."/>
            <person name="Niu Y."/>
            <person name="Chen S."/>
            <person name="Feng W."/>
        </authorList>
    </citation>
    <scope>NUCLEOTIDE SEQUENCE [LARGE SCALE GENOMIC DNA]</scope>
    <source>
        <strain evidence="2">DH-2019</strain>
    </source>
</reference>
<feature type="compositionally biased region" description="Basic and acidic residues" evidence="1">
    <location>
        <begin position="134"/>
        <end position="156"/>
    </location>
</feature>
<evidence type="ECO:0000256" key="1">
    <source>
        <dbReference type="SAM" id="MobiDB-lite"/>
    </source>
</evidence>
<protein>
    <recommendedName>
        <fullName evidence="4">Myb-like domain-containing protein</fullName>
    </recommendedName>
</protein>
<gene>
    <name evidence="2" type="ORF">DH2020_026722</name>
</gene>
<dbReference type="Gene3D" id="1.10.246.220">
    <property type="match status" value="1"/>
</dbReference>
<dbReference type="PANTHER" id="PTHR47863:SF5">
    <property type="entry name" value="HOMEODOMAIN-LIKE PROTEIN WITH RING_FYVE_PHD-TYPE ZINC FINGER DOMAIN-CONTAINING PROTEIN-RELATED"/>
    <property type="match status" value="1"/>
</dbReference>
<evidence type="ECO:0000313" key="3">
    <source>
        <dbReference type="Proteomes" id="UP001318860"/>
    </source>
</evidence>
<feature type="compositionally biased region" description="Basic and acidic residues" evidence="1">
    <location>
        <begin position="174"/>
        <end position="183"/>
    </location>
</feature>
<evidence type="ECO:0000313" key="2">
    <source>
        <dbReference type="EMBL" id="KAK6139522.1"/>
    </source>
</evidence>
<dbReference type="Proteomes" id="UP001318860">
    <property type="component" value="Unassembled WGS sequence"/>
</dbReference>
<dbReference type="EMBL" id="JABTTQ020000410">
    <property type="protein sequence ID" value="KAK6139522.1"/>
    <property type="molecule type" value="Genomic_DNA"/>
</dbReference>
<feature type="region of interest" description="Disordered" evidence="1">
    <location>
        <begin position="104"/>
        <end position="245"/>
    </location>
</feature>
<sequence>MYEMSIRFNDAGHFDCPYCLLKQTFAKSRQAREYAQAIKKVLLAFMDEEMIDGEKYLQENKRVEANGDNQSKVSEENVNITCGDGKSKGGNDFIFDKSIHIDKEHNVSNGEKEKTQEEETEAFAGSKSSSGEDGSLKMHEHGRCNAEEEKIPKDECETSSASNGDSEVVSVHSKRIEQSDKNKQTSPTVNTQSRSKRSSSALITDKVLNNKVKSSRRLKQPQQPSVKLATDAYGSGKCKRRLQTEREEEELRAGVENFSNEPTKNIPWRKILGLGQHMFDGTRAPSDLKDKWRSICNRVKTLG</sequence>
<organism evidence="2 3">
    <name type="scientific">Rehmannia glutinosa</name>
    <name type="common">Chinese foxglove</name>
    <dbReference type="NCBI Taxonomy" id="99300"/>
    <lineage>
        <taxon>Eukaryota</taxon>
        <taxon>Viridiplantae</taxon>
        <taxon>Streptophyta</taxon>
        <taxon>Embryophyta</taxon>
        <taxon>Tracheophyta</taxon>
        <taxon>Spermatophyta</taxon>
        <taxon>Magnoliopsida</taxon>
        <taxon>eudicotyledons</taxon>
        <taxon>Gunneridae</taxon>
        <taxon>Pentapetalae</taxon>
        <taxon>asterids</taxon>
        <taxon>lamiids</taxon>
        <taxon>Lamiales</taxon>
        <taxon>Orobanchaceae</taxon>
        <taxon>Rehmannieae</taxon>
        <taxon>Rehmannia</taxon>
    </lineage>
</organism>
<accession>A0ABR0VX19</accession>
<dbReference type="CDD" id="cd11660">
    <property type="entry name" value="SANT_TRF"/>
    <property type="match status" value="1"/>
</dbReference>
<feature type="compositionally biased region" description="Polar residues" evidence="1">
    <location>
        <begin position="184"/>
        <end position="202"/>
    </location>
</feature>
<comment type="caution">
    <text evidence="2">The sequence shown here is derived from an EMBL/GenBank/DDBJ whole genome shotgun (WGS) entry which is preliminary data.</text>
</comment>